<dbReference type="InterPro" id="IPR040570">
    <property type="entry name" value="LAL_C2"/>
</dbReference>
<dbReference type="Gene3D" id="3.30.1490.20">
    <property type="entry name" value="ATP-grasp fold, A domain"/>
    <property type="match status" value="1"/>
</dbReference>
<reference evidence="6" key="2">
    <citation type="submission" date="2020-09" db="EMBL/GenBank/DDBJ databases">
        <authorList>
            <person name="Sun Q."/>
            <person name="Ohkuma M."/>
        </authorList>
    </citation>
    <scope>NUCLEOTIDE SEQUENCE</scope>
    <source>
        <strain evidence="6">JCM 4988</strain>
    </source>
</reference>
<dbReference type="Gene3D" id="3.40.50.20">
    <property type="match status" value="1"/>
</dbReference>
<organism evidence="6 7">
    <name type="scientific">Streptomyces inusitatus</name>
    <dbReference type="NCBI Taxonomy" id="68221"/>
    <lineage>
        <taxon>Bacteria</taxon>
        <taxon>Bacillati</taxon>
        <taxon>Actinomycetota</taxon>
        <taxon>Actinomycetes</taxon>
        <taxon>Kitasatosporales</taxon>
        <taxon>Streptomycetaceae</taxon>
        <taxon>Streptomyces</taxon>
    </lineage>
</organism>
<keyword evidence="2 4" id="KW-0547">Nucleotide-binding</keyword>
<evidence type="ECO:0000259" key="5">
    <source>
        <dbReference type="PROSITE" id="PS50975"/>
    </source>
</evidence>
<gene>
    <name evidence="6" type="ORF">GCM10010387_04230</name>
</gene>
<evidence type="ECO:0000256" key="2">
    <source>
        <dbReference type="ARBA" id="ARBA00022741"/>
    </source>
</evidence>
<reference evidence="6" key="1">
    <citation type="journal article" date="2014" name="Int. J. Syst. Evol. Microbiol.">
        <title>Complete genome sequence of Corynebacterium casei LMG S-19264T (=DSM 44701T), isolated from a smear-ripened cheese.</title>
        <authorList>
            <consortium name="US DOE Joint Genome Institute (JGI-PGF)"/>
            <person name="Walter F."/>
            <person name="Albersmeier A."/>
            <person name="Kalinowski J."/>
            <person name="Ruckert C."/>
        </authorList>
    </citation>
    <scope>NUCLEOTIDE SEQUENCE</scope>
    <source>
        <strain evidence="6">JCM 4988</strain>
    </source>
</reference>
<accession>A0A918PMB9</accession>
<evidence type="ECO:0000256" key="4">
    <source>
        <dbReference type="PROSITE-ProRule" id="PRU00409"/>
    </source>
</evidence>
<dbReference type="Pfam" id="PF18603">
    <property type="entry name" value="LAL_C2"/>
    <property type="match status" value="1"/>
</dbReference>
<dbReference type="PROSITE" id="PS50975">
    <property type="entry name" value="ATP_GRASP"/>
    <property type="match status" value="1"/>
</dbReference>
<evidence type="ECO:0000256" key="1">
    <source>
        <dbReference type="ARBA" id="ARBA00022598"/>
    </source>
</evidence>
<comment type="caution">
    <text evidence="6">The sequence shown here is derived from an EMBL/GenBank/DDBJ whole genome shotgun (WGS) entry which is preliminary data.</text>
</comment>
<keyword evidence="7" id="KW-1185">Reference proteome</keyword>
<keyword evidence="3 4" id="KW-0067">ATP-binding</keyword>
<protein>
    <submittedName>
        <fullName evidence="6">Argininosuccinate lyase</fullName>
    </submittedName>
</protein>
<dbReference type="GO" id="GO:0005524">
    <property type="term" value="F:ATP binding"/>
    <property type="evidence" value="ECO:0007669"/>
    <property type="project" value="UniProtKB-UniRule"/>
</dbReference>
<dbReference type="Gene3D" id="3.30.470.20">
    <property type="entry name" value="ATP-grasp fold, B domain"/>
    <property type="match status" value="1"/>
</dbReference>
<dbReference type="SUPFAM" id="SSF56059">
    <property type="entry name" value="Glutathione synthetase ATP-binding domain-like"/>
    <property type="match status" value="1"/>
</dbReference>
<evidence type="ECO:0000313" key="7">
    <source>
        <dbReference type="Proteomes" id="UP000630936"/>
    </source>
</evidence>
<dbReference type="InterPro" id="IPR013815">
    <property type="entry name" value="ATP_grasp_subdomain_1"/>
</dbReference>
<dbReference type="Proteomes" id="UP000630936">
    <property type="component" value="Unassembled WGS sequence"/>
</dbReference>
<keyword evidence="6" id="KW-0456">Lyase</keyword>
<dbReference type="AlphaFoldDB" id="A0A918PMB9"/>
<dbReference type="PANTHER" id="PTHR43585">
    <property type="entry name" value="FUMIPYRROLE BIOSYNTHESIS PROTEIN C"/>
    <property type="match status" value="1"/>
</dbReference>
<dbReference type="RefSeq" id="WP_190121070.1">
    <property type="nucleotide sequence ID" value="NZ_BMWG01000001.1"/>
</dbReference>
<dbReference type="PANTHER" id="PTHR43585:SF2">
    <property type="entry name" value="ATP-GRASP ENZYME FSQD"/>
    <property type="match status" value="1"/>
</dbReference>
<dbReference type="GO" id="GO:0016874">
    <property type="term" value="F:ligase activity"/>
    <property type="evidence" value="ECO:0007669"/>
    <property type="project" value="UniProtKB-KW"/>
</dbReference>
<dbReference type="EMBL" id="BMWG01000001">
    <property type="protein sequence ID" value="GGZ15097.1"/>
    <property type="molecule type" value="Genomic_DNA"/>
</dbReference>
<dbReference type="GO" id="GO:0016829">
    <property type="term" value="F:lyase activity"/>
    <property type="evidence" value="ECO:0007669"/>
    <property type="project" value="UniProtKB-KW"/>
</dbReference>
<keyword evidence="1" id="KW-0436">Ligase</keyword>
<proteinExistence type="predicted"/>
<feature type="domain" description="ATP-grasp" evidence="5">
    <location>
        <begin position="113"/>
        <end position="306"/>
    </location>
</feature>
<dbReference type="InterPro" id="IPR011761">
    <property type="entry name" value="ATP-grasp"/>
</dbReference>
<evidence type="ECO:0000256" key="3">
    <source>
        <dbReference type="ARBA" id="ARBA00022840"/>
    </source>
</evidence>
<dbReference type="Pfam" id="PF13535">
    <property type="entry name" value="ATP-grasp_4"/>
    <property type="match status" value="1"/>
</dbReference>
<dbReference type="InterPro" id="IPR052032">
    <property type="entry name" value="ATP-dep_AA_Ligase"/>
</dbReference>
<name>A0A918PMB9_9ACTN</name>
<dbReference type="GO" id="GO:0046872">
    <property type="term" value="F:metal ion binding"/>
    <property type="evidence" value="ECO:0007669"/>
    <property type="project" value="InterPro"/>
</dbReference>
<dbReference type="SMART" id="SM01209">
    <property type="entry name" value="GARS_A"/>
    <property type="match status" value="1"/>
</dbReference>
<sequence length="413" mass="43208">MTIASLESLSFGIARTVEAAAARGHRLLLLTSDRSVYRHELAELPADALDIADVDTTDQDAVRRVLSGVPDLAGLINTTDTWSTPAAELAAEYGLPGPDPAAVRLLRDKSEVRRALHRAGVSGRTALTVEAGPDSAERVIEEIGLPAVLKDSSGTSSRGVWIVRDAEALHTALTEAAGAVLKGRLFAEPFLAGPLYSAETLSWAGETRLLGVSSRLTSRTPAVREEGAAFPVALPDGERDGVARWVGAALAAAGHDQGFAHVEFVLTADGPELVEINRRIGGALIGEALCRSLRVNVYEALIDVTLGRRPALLDTDTDTAPAADGPAVAFVLVYPEQPGTLNGWDGLDGLDAYPGSVQWYPVRAAGDAVPDLGDQRGCTGMVLAEAATAELAQHRAWSAATSVRPVMKAVAGP</sequence>
<evidence type="ECO:0000313" key="6">
    <source>
        <dbReference type="EMBL" id="GGZ15097.1"/>
    </source>
</evidence>